<feature type="compositionally biased region" description="Polar residues" evidence="1">
    <location>
        <begin position="262"/>
        <end position="271"/>
    </location>
</feature>
<organism evidence="2 3">
    <name type="scientific">Fusarium solani</name>
    <name type="common">Filamentous fungus</name>
    <dbReference type="NCBI Taxonomy" id="169388"/>
    <lineage>
        <taxon>Eukaryota</taxon>
        <taxon>Fungi</taxon>
        <taxon>Dikarya</taxon>
        <taxon>Ascomycota</taxon>
        <taxon>Pezizomycotina</taxon>
        <taxon>Sordariomycetes</taxon>
        <taxon>Hypocreomycetidae</taxon>
        <taxon>Hypocreales</taxon>
        <taxon>Nectriaceae</taxon>
        <taxon>Fusarium</taxon>
        <taxon>Fusarium solani species complex</taxon>
    </lineage>
</organism>
<evidence type="ECO:0000313" key="3">
    <source>
        <dbReference type="Proteomes" id="UP000736672"/>
    </source>
</evidence>
<feature type="region of interest" description="Disordered" evidence="1">
    <location>
        <begin position="262"/>
        <end position="291"/>
    </location>
</feature>
<comment type="caution">
    <text evidence="2">The sequence shown here is derived from an EMBL/GenBank/DDBJ whole genome shotgun (WGS) entry which is preliminary data.</text>
</comment>
<accession>A0A9P9KT77</accession>
<keyword evidence="3" id="KW-1185">Reference proteome</keyword>
<dbReference type="AlphaFoldDB" id="A0A9P9KT77"/>
<proteinExistence type="predicted"/>
<evidence type="ECO:0000313" key="2">
    <source>
        <dbReference type="EMBL" id="KAH7268200.1"/>
    </source>
</evidence>
<feature type="region of interest" description="Disordered" evidence="1">
    <location>
        <begin position="388"/>
        <end position="417"/>
    </location>
</feature>
<protein>
    <submittedName>
        <fullName evidence="2">Uncharacterized protein</fullName>
    </submittedName>
</protein>
<gene>
    <name evidence="2" type="ORF">B0J15DRAFT_522957</name>
</gene>
<reference evidence="2" key="1">
    <citation type="journal article" date="2021" name="Nat. Commun.">
        <title>Genetic determinants of endophytism in the Arabidopsis root mycobiome.</title>
        <authorList>
            <person name="Mesny F."/>
            <person name="Miyauchi S."/>
            <person name="Thiergart T."/>
            <person name="Pickel B."/>
            <person name="Atanasova L."/>
            <person name="Karlsson M."/>
            <person name="Huettel B."/>
            <person name="Barry K.W."/>
            <person name="Haridas S."/>
            <person name="Chen C."/>
            <person name="Bauer D."/>
            <person name="Andreopoulos W."/>
            <person name="Pangilinan J."/>
            <person name="LaButti K."/>
            <person name="Riley R."/>
            <person name="Lipzen A."/>
            <person name="Clum A."/>
            <person name="Drula E."/>
            <person name="Henrissat B."/>
            <person name="Kohler A."/>
            <person name="Grigoriev I.V."/>
            <person name="Martin F.M."/>
            <person name="Hacquard S."/>
        </authorList>
    </citation>
    <scope>NUCLEOTIDE SEQUENCE</scope>
    <source>
        <strain evidence="2">FSSC 5 MPI-SDFR-AT-0091</strain>
    </source>
</reference>
<feature type="compositionally biased region" description="Basic and acidic residues" evidence="1">
    <location>
        <begin position="272"/>
        <end position="281"/>
    </location>
</feature>
<dbReference type="Proteomes" id="UP000736672">
    <property type="component" value="Unassembled WGS sequence"/>
</dbReference>
<name>A0A9P9KT77_FUSSL</name>
<sequence>MTTNFPLFSSFPNEIQELIWDAAVRPAPGRQHVQRFIITDHYLNQANPRYPISGDFIRFGRQEGPRSGFSLALPWQDPQGNPNESVYAMDSGLWTACAASRAAMVRRFKKNEWWSDISQQEPTTGFAEKGAYAGQEDVFHSATYKTREGEHRHITINTEDLIYLDPRHLDSVDWFHHYAGDPVPLLDYCGEDGTRTSPSFLGLNIAIDFDPRMMDMLANRPVHYCRGDLGMYSMSIVDMVDVLHESAGRTLWFIDHRLQQQSPEGVGSTSDMHSEEREAEVPRSSSTPDANRQIFHADGYILVEVRREDMGLWAIEAKGLEPSSNHCTVFDFFDVLFQTGYGRLDIQNSTRMRVLAYQGTSNEAPRRRGPYEITPDPSCLTCYPKEEAHRVRPVKPSTSEDSDDDISLSDLKLFDSE</sequence>
<dbReference type="OrthoDB" id="3596450at2759"/>
<evidence type="ECO:0000256" key="1">
    <source>
        <dbReference type="SAM" id="MobiDB-lite"/>
    </source>
</evidence>
<dbReference type="EMBL" id="JAGTJS010000005">
    <property type="protein sequence ID" value="KAH7268200.1"/>
    <property type="molecule type" value="Genomic_DNA"/>
</dbReference>